<proteinExistence type="predicted"/>
<feature type="compositionally biased region" description="Low complexity" evidence="2">
    <location>
        <begin position="531"/>
        <end position="541"/>
    </location>
</feature>
<feature type="compositionally biased region" description="Basic and acidic residues" evidence="2">
    <location>
        <begin position="622"/>
        <end position="638"/>
    </location>
</feature>
<feature type="compositionally biased region" description="Basic and acidic residues" evidence="2">
    <location>
        <begin position="56"/>
        <end position="66"/>
    </location>
</feature>
<evidence type="ECO:0000313" key="4">
    <source>
        <dbReference type="Proteomes" id="UP000054558"/>
    </source>
</evidence>
<dbReference type="Proteomes" id="UP000054558">
    <property type="component" value="Unassembled WGS sequence"/>
</dbReference>
<dbReference type="EMBL" id="DF237082">
    <property type="protein sequence ID" value="GAQ83045.1"/>
    <property type="molecule type" value="Genomic_DNA"/>
</dbReference>
<dbReference type="AlphaFoldDB" id="A0A0U9HNN9"/>
<feature type="region of interest" description="Disordered" evidence="2">
    <location>
        <begin position="1"/>
        <end position="85"/>
    </location>
</feature>
<evidence type="ECO:0000256" key="1">
    <source>
        <dbReference type="SAM" id="Coils"/>
    </source>
</evidence>
<keyword evidence="1" id="KW-0175">Coiled coil</keyword>
<organism evidence="3 4">
    <name type="scientific">Klebsormidium nitens</name>
    <name type="common">Green alga</name>
    <name type="synonym">Ulothrix nitens</name>
    <dbReference type="NCBI Taxonomy" id="105231"/>
    <lineage>
        <taxon>Eukaryota</taxon>
        <taxon>Viridiplantae</taxon>
        <taxon>Streptophyta</taxon>
        <taxon>Klebsormidiophyceae</taxon>
        <taxon>Klebsormidiales</taxon>
        <taxon>Klebsormidiaceae</taxon>
        <taxon>Klebsormidium</taxon>
    </lineage>
</organism>
<feature type="compositionally biased region" description="Gly residues" evidence="2">
    <location>
        <begin position="112"/>
        <end position="123"/>
    </location>
</feature>
<evidence type="ECO:0000256" key="2">
    <source>
        <dbReference type="SAM" id="MobiDB-lite"/>
    </source>
</evidence>
<keyword evidence="4" id="KW-1185">Reference proteome</keyword>
<feature type="region of interest" description="Disordered" evidence="2">
    <location>
        <begin position="509"/>
        <end position="589"/>
    </location>
</feature>
<name>A0A0U9HNN9_KLENI</name>
<feature type="region of interest" description="Disordered" evidence="2">
    <location>
        <begin position="606"/>
        <end position="651"/>
    </location>
</feature>
<feature type="compositionally biased region" description="Low complexity" evidence="2">
    <location>
        <begin position="32"/>
        <end position="41"/>
    </location>
</feature>
<evidence type="ECO:0000313" key="3">
    <source>
        <dbReference type="EMBL" id="GAQ83045.1"/>
    </source>
</evidence>
<feature type="region of interest" description="Disordered" evidence="2">
    <location>
        <begin position="317"/>
        <end position="361"/>
    </location>
</feature>
<feature type="compositionally biased region" description="Basic and acidic residues" evidence="2">
    <location>
        <begin position="317"/>
        <end position="335"/>
    </location>
</feature>
<feature type="region of interest" description="Disordered" evidence="2">
    <location>
        <begin position="99"/>
        <end position="133"/>
    </location>
</feature>
<feature type="region of interest" description="Disordered" evidence="2">
    <location>
        <begin position="176"/>
        <end position="300"/>
    </location>
</feature>
<feature type="compositionally biased region" description="Polar residues" evidence="2">
    <location>
        <begin position="70"/>
        <end position="79"/>
    </location>
</feature>
<feature type="compositionally biased region" description="Basic and acidic residues" evidence="2">
    <location>
        <begin position="509"/>
        <end position="523"/>
    </location>
</feature>
<sequence length="651" mass="69903">MAPYGGPAMRGGPLQEKGNRRSVKPQAPTPTKPAARAAARQPVRHDISISDVPGLSDDRMFARPEKSFAQPDTMSSPSYHSEESEVAERIRLLELRLAESQRGGQQQSGFDAGYGRGSFGGGAEVRASGEGEKGAHKFMSGLATMHRGTGGANELQAAYEKKLQYQRELDEQVRLKREKQGLENSNGRAHQSVALSGAGSPGAWSSFGGGPSNVLRDRGAQNQLSSPPPQRTGGDSALMSPVQCLSPKIMDPPSWAAPAMSGSQGGARSSESSPLRNSMFMSSLRELKAGPSPEQLSAAQLKRQQLIADLDEQVRIKKAQKEREKRDQEGRDARSAARISGTGLTSSFMQPTSSYAQSTSPYAQTTSLYAQPTLPFASHVSDAYASHVSETDVRRQEQEELAALKCAQAHAQEAHLAQMLESLRAEQAATKARGALEAEARENARGARENARAFQERGVQELGARESAQENEIQAALRALRVEQAAMKERFSSQEDTIVNLQREAAAAARERDEARQQLERVQRGRNARPDSGTSDGSSSTKSVGQFLVSDSRLMPRSVNHIPDAGKGGSAPATRGKLPSGRTASPSVVRKKLVKSPAIIVTSTDQSLPAKWARKVPAAPAHETRASSKAASHAEKLAKLQQSRAAGRLWT</sequence>
<reference evidence="3 4" key="1">
    <citation type="journal article" date="2014" name="Nat. Commun.">
        <title>Klebsormidium flaccidum genome reveals primary factors for plant terrestrial adaptation.</title>
        <authorList>
            <person name="Hori K."/>
            <person name="Maruyama F."/>
            <person name="Fujisawa T."/>
            <person name="Togashi T."/>
            <person name="Yamamoto N."/>
            <person name="Seo M."/>
            <person name="Sato S."/>
            <person name="Yamada T."/>
            <person name="Mori H."/>
            <person name="Tajima N."/>
            <person name="Moriyama T."/>
            <person name="Ikeuchi M."/>
            <person name="Watanabe M."/>
            <person name="Wada H."/>
            <person name="Kobayashi K."/>
            <person name="Saito M."/>
            <person name="Masuda T."/>
            <person name="Sasaki-Sekimoto Y."/>
            <person name="Mashiguchi K."/>
            <person name="Awai K."/>
            <person name="Shimojima M."/>
            <person name="Masuda S."/>
            <person name="Iwai M."/>
            <person name="Nobusawa T."/>
            <person name="Narise T."/>
            <person name="Kondo S."/>
            <person name="Saito H."/>
            <person name="Sato R."/>
            <person name="Murakawa M."/>
            <person name="Ihara Y."/>
            <person name="Oshima-Yamada Y."/>
            <person name="Ohtaka K."/>
            <person name="Satoh M."/>
            <person name="Sonobe K."/>
            <person name="Ishii M."/>
            <person name="Ohtani R."/>
            <person name="Kanamori-Sato M."/>
            <person name="Honoki R."/>
            <person name="Miyazaki D."/>
            <person name="Mochizuki H."/>
            <person name="Umetsu J."/>
            <person name="Higashi K."/>
            <person name="Shibata D."/>
            <person name="Kamiya Y."/>
            <person name="Sato N."/>
            <person name="Nakamura Y."/>
            <person name="Tabata S."/>
            <person name="Ida S."/>
            <person name="Kurokawa K."/>
            <person name="Ohta H."/>
        </authorList>
    </citation>
    <scope>NUCLEOTIDE SEQUENCE [LARGE SCALE GENOMIC DNA]</scope>
    <source>
        <strain evidence="3 4">NIES-2285</strain>
    </source>
</reference>
<gene>
    <name evidence="3" type="ORF">KFL_001330280</name>
</gene>
<protein>
    <submittedName>
        <fullName evidence="3">Uncharacterized protein</fullName>
    </submittedName>
</protein>
<feature type="compositionally biased region" description="Polar residues" evidence="2">
    <location>
        <begin position="266"/>
        <end position="281"/>
    </location>
</feature>
<accession>A0A0U9HNN9</accession>
<feature type="coiled-coil region" evidence="1">
    <location>
        <begin position="394"/>
        <end position="457"/>
    </location>
</feature>
<feature type="compositionally biased region" description="Polar residues" evidence="2">
    <location>
        <begin position="342"/>
        <end position="361"/>
    </location>
</feature>